<feature type="compositionally biased region" description="Polar residues" evidence="1">
    <location>
        <begin position="70"/>
        <end position="83"/>
    </location>
</feature>
<evidence type="ECO:0000313" key="3">
    <source>
        <dbReference type="EMBL" id="PIV87234.1"/>
    </source>
</evidence>
<reference evidence="4" key="1">
    <citation type="submission" date="2017-09" db="EMBL/GenBank/DDBJ databases">
        <title>Depth-based differentiation of microbial function through sediment-hosted aquifers and enrichment of novel symbionts in the deep terrestrial subsurface.</title>
        <authorList>
            <person name="Probst A.J."/>
            <person name="Ladd B."/>
            <person name="Jarett J.K."/>
            <person name="Geller-Mcgrath D.E."/>
            <person name="Sieber C.M.K."/>
            <person name="Emerson J.B."/>
            <person name="Anantharaman K."/>
            <person name="Thomas B.C."/>
            <person name="Malmstrom R."/>
            <person name="Stieglmeier M."/>
            <person name="Klingl A."/>
            <person name="Woyke T."/>
            <person name="Ryan C.M."/>
            <person name="Banfield J.F."/>
        </authorList>
    </citation>
    <scope>NUCLEOTIDE SEQUENCE [LARGE SCALE GENOMIC DNA]</scope>
</reference>
<dbReference type="Pfam" id="PF04607">
    <property type="entry name" value="RelA_SpoT"/>
    <property type="match status" value="1"/>
</dbReference>
<dbReference type="SMART" id="SM00954">
    <property type="entry name" value="RelA_SpoT"/>
    <property type="match status" value="1"/>
</dbReference>
<dbReference type="AlphaFoldDB" id="A0A2M7FE14"/>
<evidence type="ECO:0000259" key="2">
    <source>
        <dbReference type="SMART" id="SM00954"/>
    </source>
</evidence>
<organism evidence="3 4">
    <name type="scientific">Candidatus Kaiserbacteria bacterium CG17_big_fil_post_rev_8_21_14_2_50_51_7</name>
    <dbReference type="NCBI Taxonomy" id="1974613"/>
    <lineage>
        <taxon>Bacteria</taxon>
        <taxon>Candidatus Kaiseribacteriota</taxon>
    </lineage>
</organism>
<gene>
    <name evidence="3" type="ORF">COW49_00705</name>
</gene>
<evidence type="ECO:0000313" key="4">
    <source>
        <dbReference type="Proteomes" id="UP000228497"/>
    </source>
</evidence>
<dbReference type="Proteomes" id="UP000228497">
    <property type="component" value="Unassembled WGS sequence"/>
</dbReference>
<feature type="compositionally biased region" description="Basic and acidic residues" evidence="1">
    <location>
        <begin position="36"/>
        <end position="56"/>
    </location>
</feature>
<name>A0A2M7FE14_9BACT</name>
<feature type="region of interest" description="Disordered" evidence="1">
    <location>
        <begin position="1"/>
        <end position="24"/>
    </location>
</feature>
<feature type="domain" description="RelA/SpoT" evidence="2">
    <location>
        <begin position="109"/>
        <end position="212"/>
    </location>
</feature>
<evidence type="ECO:0000256" key="1">
    <source>
        <dbReference type="SAM" id="MobiDB-lite"/>
    </source>
</evidence>
<dbReference type="SUPFAM" id="SSF81301">
    <property type="entry name" value="Nucleotidyltransferase"/>
    <property type="match status" value="1"/>
</dbReference>
<dbReference type="Gene3D" id="3.30.460.10">
    <property type="entry name" value="Beta Polymerase, domain 2"/>
    <property type="match status" value="1"/>
</dbReference>
<dbReference type="GO" id="GO:0015969">
    <property type="term" value="P:guanosine tetraphosphate metabolic process"/>
    <property type="evidence" value="ECO:0007669"/>
    <property type="project" value="InterPro"/>
</dbReference>
<dbReference type="EMBL" id="PFFD01000030">
    <property type="protein sequence ID" value="PIV87234.1"/>
    <property type="molecule type" value="Genomic_DNA"/>
</dbReference>
<feature type="region of interest" description="Disordered" evidence="1">
    <location>
        <begin position="36"/>
        <end position="83"/>
    </location>
</feature>
<sequence>MIQIQVDLMNDKTPRVTGPDADAYRQSLEGDIAKAKKEGWSLDVPKEWPDMPDDKPAAGSVGDKPPAPVSDSQTSSKVAPATTGTQTSIARAAYEQVSGALGGAGTVTVRIKGVPMNKSQRTHKTGDSDVAVRITVDDMDALKTATQLVRRNLRIVDEDDYSDGHPSGSGYRAVHYTIDVDGQSVELLIRTQNQTRWADWAHDVIQNPSLRNDPAVLNYARRLGDHFHAKDSGKYHIPKPDCPPAVQQAQLCL</sequence>
<dbReference type="InterPro" id="IPR043519">
    <property type="entry name" value="NT_sf"/>
</dbReference>
<proteinExistence type="predicted"/>
<dbReference type="InterPro" id="IPR007685">
    <property type="entry name" value="RelA_SpoT"/>
</dbReference>
<comment type="caution">
    <text evidence="3">The sequence shown here is derived from an EMBL/GenBank/DDBJ whole genome shotgun (WGS) entry which is preliminary data.</text>
</comment>
<protein>
    <recommendedName>
        <fullName evidence="2">RelA/SpoT domain-containing protein</fullName>
    </recommendedName>
</protein>
<accession>A0A2M7FE14</accession>